<protein>
    <submittedName>
        <fullName evidence="3">Uncharacterized protein LOC107417607</fullName>
    </submittedName>
</protein>
<gene>
    <name evidence="3" type="primary">LOC107417607</name>
</gene>
<dbReference type="GeneID" id="107417607"/>
<dbReference type="Proteomes" id="UP001652623">
    <property type="component" value="Chromosome 2"/>
</dbReference>
<dbReference type="InterPro" id="IPR055276">
    <property type="entry name" value="NHL41-like"/>
</dbReference>
<dbReference type="AlphaFoldDB" id="A0A6P4A7D7"/>
<evidence type="ECO:0000256" key="1">
    <source>
        <dbReference type="SAM" id="MobiDB-lite"/>
    </source>
</evidence>
<evidence type="ECO:0000313" key="2">
    <source>
        <dbReference type="Proteomes" id="UP001652623"/>
    </source>
</evidence>
<dbReference type="PANTHER" id="PTHR48436:SF1">
    <property type="entry name" value="2, PUTATIVE-RELATED"/>
    <property type="match status" value="1"/>
</dbReference>
<organism evidence="2 3">
    <name type="scientific">Ziziphus jujuba</name>
    <name type="common">Chinese jujube</name>
    <name type="synonym">Ziziphus sativa</name>
    <dbReference type="NCBI Taxonomy" id="326968"/>
    <lineage>
        <taxon>Eukaryota</taxon>
        <taxon>Viridiplantae</taxon>
        <taxon>Streptophyta</taxon>
        <taxon>Embryophyta</taxon>
        <taxon>Tracheophyta</taxon>
        <taxon>Spermatophyta</taxon>
        <taxon>Magnoliopsida</taxon>
        <taxon>eudicotyledons</taxon>
        <taxon>Gunneridae</taxon>
        <taxon>Pentapetalae</taxon>
        <taxon>rosids</taxon>
        <taxon>fabids</taxon>
        <taxon>Rosales</taxon>
        <taxon>Rhamnaceae</taxon>
        <taxon>Paliureae</taxon>
        <taxon>Ziziphus</taxon>
    </lineage>
</organism>
<accession>A0A6P4A7D7</accession>
<dbReference type="RefSeq" id="XP_015881701.3">
    <property type="nucleotide sequence ID" value="XM_016026215.4"/>
</dbReference>
<reference evidence="2" key="1">
    <citation type="submission" date="2025-05" db="UniProtKB">
        <authorList>
            <consortium name="RefSeq"/>
        </authorList>
    </citation>
    <scope>NUCLEOTIDE SEQUENCE [LARGE SCALE GENOMIC DNA]</scope>
</reference>
<dbReference type="KEGG" id="zju:107417607"/>
<evidence type="ECO:0000313" key="3">
    <source>
        <dbReference type="RefSeq" id="XP_015881701.3"/>
    </source>
</evidence>
<feature type="region of interest" description="Disordered" evidence="1">
    <location>
        <begin position="42"/>
        <end position="62"/>
    </location>
</feature>
<dbReference type="FunCoup" id="A0A6P4A7D7">
    <property type="interactions" value="54"/>
</dbReference>
<reference evidence="3" key="2">
    <citation type="submission" date="2025-08" db="UniProtKB">
        <authorList>
            <consortium name="RefSeq"/>
        </authorList>
    </citation>
    <scope>IDENTIFICATION</scope>
    <source>
        <tissue evidence="3">Seedling</tissue>
    </source>
</reference>
<name>A0A6P4A7D7_ZIZJJ</name>
<feature type="compositionally biased region" description="Polar residues" evidence="1">
    <location>
        <begin position="42"/>
        <end position="56"/>
    </location>
</feature>
<dbReference type="InParanoid" id="A0A6P4A7D7"/>
<keyword evidence="2" id="KW-1185">Reference proteome</keyword>
<proteinExistence type="predicted"/>
<sequence>MEGLHEDQEALFHSYPCAYYVQSPSTISHANSADIRNTTTESAFHSPVRNETNPTHETSRLALSHSSSRGSNHYFLHHEKKISYDARSHATGTTENGDHNRLIIVDHRVHCGDHDDNDDDDDDEDYYSFYGKRRPGWWKRYCSYRNSDSSVWICLQICWRAMLSFWIALLVFYIATKPAPPKVSIKMAGIRAFGLAEGVDGSGVTTKILTCNCSINLIIDNKSKLFGLHIHPPTMEMSFGRLPLALAHGPKLYAESGSTRFHLYVGTRNKPLYGAGRSMEDMLESGEGLPVVVRLRFNSYFRVVWNLVKPKFHHQAQCLLLLHRSYDKKHRTQAFNSTCTLI</sequence>
<dbReference type="PANTHER" id="PTHR48436">
    <property type="entry name" value="2, PUTATIVE-RELATED"/>
    <property type="match status" value="1"/>
</dbReference>